<feature type="region of interest" description="Disordered" evidence="1">
    <location>
        <begin position="1"/>
        <end position="370"/>
    </location>
</feature>
<name>A0A8J5T7Z2_ZIZPA</name>
<feature type="compositionally biased region" description="Basic and acidic residues" evidence="1">
    <location>
        <begin position="328"/>
        <end position="348"/>
    </location>
</feature>
<feature type="compositionally biased region" description="Low complexity" evidence="1">
    <location>
        <begin position="59"/>
        <end position="83"/>
    </location>
</feature>
<dbReference type="Pfam" id="PF07839">
    <property type="entry name" value="CaM_binding"/>
    <property type="match status" value="1"/>
</dbReference>
<feature type="compositionally biased region" description="Polar residues" evidence="1">
    <location>
        <begin position="403"/>
        <end position="418"/>
    </location>
</feature>
<feature type="compositionally biased region" description="Basic and acidic residues" evidence="1">
    <location>
        <begin position="466"/>
        <end position="484"/>
    </location>
</feature>
<sequence>MATRPSTRSRDGARPRSTSGRPPSSPRSSDSSRQPARSSFTASSVSDKPVPSFLRPTVSSSLHSSASSSSLSSSSKGPSATSRRSTDKSPSGPPRPITPKAKVPAATAASSSSSSSRWSAVSPRQLIQRASNAIKASSKSRAKKDKDAATPATSTVGKEVTTSAAGKEVASGSAGPTRAQSVEEHHHQSPEAPAESSPAAMQEEAATAEPKAEQDKLQEATSQDVAATVEEKGQEEPVGVGTEETKGGEEEVVIQEDAAAVKTEAPEAEEKQTQPRDAAESETVLQKNPDDEPTHVAIVKEASQESTTPNGQQDKAESSMVEETAMEEEIKVEEGQQEEALKSDENKANSESSVISEDPKEEEPVVTEAQEEVSVVVKMAVEPSISSEPSTPLDEARHDVETVQASPSESTTPVNEAINQKAAIDTLLPTSEPSTPVKEAAKEEGTSMETDSDKLKLTFKGSKVKTAMEKRSEEEQPKKKDVARSNDVIEETKSKLLEKRKSKVKALVGAFETVMDTSPGKSS</sequence>
<accession>A0A8J5T7Z2</accession>
<feature type="compositionally biased region" description="Polar residues" evidence="1">
    <location>
        <begin position="151"/>
        <end position="164"/>
    </location>
</feature>
<dbReference type="EMBL" id="JAAALK010000283">
    <property type="protein sequence ID" value="KAG8074783.1"/>
    <property type="molecule type" value="Genomic_DNA"/>
</dbReference>
<keyword evidence="4" id="KW-1185">Reference proteome</keyword>
<evidence type="ECO:0000259" key="2">
    <source>
        <dbReference type="Pfam" id="PF07839"/>
    </source>
</evidence>
<dbReference type="PANTHER" id="PTHR33349">
    <property type="entry name" value="EMB|CAB62594.1"/>
    <property type="match status" value="1"/>
</dbReference>
<feature type="compositionally biased region" description="Basic and acidic residues" evidence="1">
    <location>
        <begin position="264"/>
        <end position="279"/>
    </location>
</feature>
<comment type="caution">
    <text evidence="3">The sequence shown here is derived from an EMBL/GenBank/DDBJ whole genome shotgun (WGS) entry which is preliminary data.</text>
</comment>
<dbReference type="InterPro" id="IPR012417">
    <property type="entry name" value="CaM-bd_dom_pln"/>
</dbReference>
<feature type="compositionally biased region" description="Acidic residues" evidence="1">
    <location>
        <begin position="359"/>
        <end position="370"/>
    </location>
</feature>
<proteinExistence type="predicted"/>
<protein>
    <recommendedName>
        <fullName evidence="2">Calmodulin-binding domain-containing protein</fullName>
    </recommendedName>
</protein>
<feature type="compositionally biased region" description="Polar residues" evidence="1">
    <location>
        <begin position="304"/>
        <end position="313"/>
    </location>
</feature>
<evidence type="ECO:0000313" key="4">
    <source>
        <dbReference type="Proteomes" id="UP000729402"/>
    </source>
</evidence>
<reference evidence="3" key="1">
    <citation type="journal article" date="2021" name="bioRxiv">
        <title>Whole Genome Assembly and Annotation of Northern Wild Rice, Zizania palustris L., Supports a Whole Genome Duplication in the Zizania Genus.</title>
        <authorList>
            <person name="Haas M."/>
            <person name="Kono T."/>
            <person name="Macchietto M."/>
            <person name="Millas R."/>
            <person name="McGilp L."/>
            <person name="Shao M."/>
            <person name="Duquette J."/>
            <person name="Hirsch C.N."/>
            <person name="Kimball J."/>
        </authorList>
    </citation>
    <scope>NUCLEOTIDE SEQUENCE</scope>
    <source>
        <tissue evidence="3">Fresh leaf tissue</tissue>
    </source>
</reference>
<feature type="compositionally biased region" description="Low complexity" evidence="1">
    <location>
        <begin position="105"/>
        <end position="122"/>
    </location>
</feature>
<feature type="compositionally biased region" description="Basic and acidic residues" evidence="1">
    <location>
        <begin position="439"/>
        <end position="456"/>
    </location>
</feature>
<dbReference type="PANTHER" id="PTHR33349:SF20">
    <property type="entry name" value="CHROMO DOMAIN CEC-LIKE PROTEIN"/>
    <property type="match status" value="1"/>
</dbReference>
<evidence type="ECO:0000313" key="3">
    <source>
        <dbReference type="EMBL" id="KAG8074783.1"/>
    </source>
</evidence>
<dbReference type="GO" id="GO:0005516">
    <property type="term" value="F:calmodulin binding"/>
    <property type="evidence" value="ECO:0007669"/>
    <property type="project" value="InterPro"/>
</dbReference>
<dbReference type="EMBL" id="JAAALK010000283">
    <property type="protein sequence ID" value="KAG8074784.1"/>
    <property type="molecule type" value="Genomic_DNA"/>
</dbReference>
<dbReference type="Proteomes" id="UP000729402">
    <property type="component" value="Unassembled WGS sequence"/>
</dbReference>
<evidence type="ECO:0000256" key="1">
    <source>
        <dbReference type="SAM" id="MobiDB-lite"/>
    </source>
</evidence>
<organism evidence="3 4">
    <name type="scientific">Zizania palustris</name>
    <name type="common">Northern wild rice</name>
    <dbReference type="NCBI Taxonomy" id="103762"/>
    <lineage>
        <taxon>Eukaryota</taxon>
        <taxon>Viridiplantae</taxon>
        <taxon>Streptophyta</taxon>
        <taxon>Embryophyta</taxon>
        <taxon>Tracheophyta</taxon>
        <taxon>Spermatophyta</taxon>
        <taxon>Magnoliopsida</taxon>
        <taxon>Liliopsida</taxon>
        <taxon>Poales</taxon>
        <taxon>Poaceae</taxon>
        <taxon>BOP clade</taxon>
        <taxon>Oryzoideae</taxon>
        <taxon>Oryzeae</taxon>
        <taxon>Zizaniinae</taxon>
        <taxon>Zizania</taxon>
    </lineage>
</organism>
<feature type="compositionally biased region" description="Low complexity" evidence="1">
    <location>
        <begin position="15"/>
        <end position="39"/>
    </location>
</feature>
<feature type="region of interest" description="Disordered" evidence="1">
    <location>
        <begin position="382"/>
        <end position="487"/>
    </location>
</feature>
<feature type="compositionally biased region" description="Low complexity" evidence="1">
    <location>
        <begin position="190"/>
        <end position="205"/>
    </location>
</feature>
<dbReference type="OrthoDB" id="696263at2759"/>
<dbReference type="AlphaFoldDB" id="A0A8J5T7Z2"/>
<gene>
    <name evidence="3" type="ORF">GUJ93_ZPchr0006g46355</name>
</gene>
<reference evidence="3" key="2">
    <citation type="submission" date="2021-02" db="EMBL/GenBank/DDBJ databases">
        <authorList>
            <person name="Kimball J.A."/>
            <person name="Haas M.W."/>
            <person name="Macchietto M."/>
            <person name="Kono T."/>
            <person name="Duquette J."/>
            <person name="Shao M."/>
        </authorList>
    </citation>
    <scope>NUCLEOTIDE SEQUENCE</scope>
    <source>
        <tissue evidence="3">Fresh leaf tissue</tissue>
    </source>
</reference>
<feature type="domain" description="Calmodulin-binding" evidence="2">
    <location>
        <begin position="444"/>
        <end position="515"/>
    </location>
</feature>